<dbReference type="SUPFAM" id="SSF46689">
    <property type="entry name" value="Homeodomain-like"/>
    <property type="match status" value="1"/>
</dbReference>
<organism evidence="6 7">
    <name type="scientific">Nocardia yunnanensis</name>
    <dbReference type="NCBI Taxonomy" id="2382165"/>
    <lineage>
        <taxon>Bacteria</taxon>
        <taxon>Bacillati</taxon>
        <taxon>Actinomycetota</taxon>
        <taxon>Actinomycetes</taxon>
        <taxon>Mycobacteriales</taxon>
        <taxon>Nocardiaceae</taxon>
        <taxon>Nocardia</taxon>
    </lineage>
</organism>
<dbReference type="Pfam" id="PF00440">
    <property type="entry name" value="TetR_N"/>
    <property type="match status" value="1"/>
</dbReference>
<dbReference type="PROSITE" id="PS50977">
    <property type="entry name" value="HTH_TETR_2"/>
    <property type="match status" value="1"/>
</dbReference>
<dbReference type="GO" id="GO:0003677">
    <property type="term" value="F:DNA binding"/>
    <property type="evidence" value="ECO:0007669"/>
    <property type="project" value="UniProtKB-UniRule"/>
</dbReference>
<evidence type="ECO:0000313" key="6">
    <source>
        <dbReference type="EMBL" id="AYF79155.1"/>
    </source>
</evidence>
<protein>
    <submittedName>
        <fullName evidence="6">TetR/AcrR family transcriptional regulator</fullName>
    </submittedName>
</protein>
<dbReference type="OrthoDB" id="4567939at2"/>
<dbReference type="PANTHER" id="PTHR47506:SF3">
    <property type="entry name" value="HTH-TYPE TRANSCRIPTIONAL REGULATOR LMRA"/>
    <property type="match status" value="1"/>
</dbReference>
<evidence type="ECO:0000256" key="4">
    <source>
        <dbReference type="PROSITE-ProRule" id="PRU00335"/>
    </source>
</evidence>
<keyword evidence="3" id="KW-0804">Transcription</keyword>
<keyword evidence="1" id="KW-0805">Transcription regulation</keyword>
<evidence type="ECO:0000256" key="3">
    <source>
        <dbReference type="ARBA" id="ARBA00023163"/>
    </source>
</evidence>
<dbReference type="Proteomes" id="UP000267164">
    <property type="component" value="Chromosome"/>
</dbReference>
<gene>
    <name evidence="6" type="ORF">D7D52_18365</name>
</gene>
<feature type="DNA-binding region" description="H-T-H motif" evidence="4">
    <location>
        <begin position="18"/>
        <end position="37"/>
    </location>
</feature>
<dbReference type="AlphaFoldDB" id="A0A386ZRS1"/>
<keyword evidence="2 4" id="KW-0238">DNA-binding</keyword>
<dbReference type="InterPro" id="IPR001647">
    <property type="entry name" value="HTH_TetR"/>
</dbReference>
<dbReference type="KEGG" id="nyu:D7D52_18365"/>
<proteinExistence type="predicted"/>
<sequence length="195" mass="20449">MLTSAVLLFRERGVDATSLGDVIAHARAPRGSIYHHFPGGKAQLAQEATRRAGTLMGSMISGSLAQGDPAATLRLVVDLFREQLAATDFRAGCPVAAAALEGGDTPEARHVAGEAFTAWEQTIASALWQHGLDMDRARSVAAMALSAIEGALLLAKAKRSTEPLDAVATELTAWVATLTGESSRPQGNSHEPLPR</sequence>
<accession>A0A386ZRS1</accession>
<dbReference type="Pfam" id="PF21993">
    <property type="entry name" value="TetR_C_13_2"/>
    <property type="match status" value="1"/>
</dbReference>
<dbReference type="PANTHER" id="PTHR47506">
    <property type="entry name" value="TRANSCRIPTIONAL REGULATORY PROTEIN"/>
    <property type="match status" value="1"/>
</dbReference>
<evidence type="ECO:0000256" key="2">
    <source>
        <dbReference type="ARBA" id="ARBA00023125"/>
    </source>
</evidence>
<name>A0A386ZRS1_9NOCA</name>
<dbReference type="InterPro" id="IPR036271">
    <property type="entry name" value="Tet_transcr_reg_TetR-rel_C_sf"/>
</dbReference>
<keyword evidence="7" id="KW-1185">Reference proteome</keyword>
<evidence type="ECO:0000259" key="5">
    <source>
        <dbReference type="PROSITE" id="PS50977"/>
    </source>
</evidence>
<reference evidence="6 7" key="1">
    <citation type="submission" date="2018-09" db="EMBL/GenBank/DDBJ databases">
        <title>Nocardia yunnanensis sp. nov., an actinomycete isolated from a soil sample.</title>
        <authorList>
            <person name="Zhang J."/>
        </authorList>
    </citation>
    <scope>NUCLEOTIDE SEQUENCE [LARGE SCALE GENOMIC DNA]</scope>
    <source>
        <strain evidence="6 7">CFHS0054</strain>
    </source>
</reference>
<feature type="domain" description="HTH tetR-type" evidence="5">
    <location>
        <begin position="1"/>
        <end position="55"/>
    </location>
</feature>
<evidence type="ECO:0000256" key="1">
    <source>
        <dbReference type="ARBA" id="ARBA00023015"/>
    </source>
</evidence>
<dbReference type="Gene3D" id="1.10.357.10">
    <property type="entry name" value="Tetracycline Repressor, domain 2"/>
    <property type="match status" value="1"/>
</dbReference>
<evidence type="ECO:0000313" key="7">
    <source>
        <dbReference type="Proteomes" id="UP000267164"/>
    </source>
</evidence>
<dbReference type="SUPFAM" id="SSF48498">
    <property type="entry name" value="Tetracyclin repressor-like, C-terminal domain"/>
    <property type="match status" value="1"/>
</dbReference>
<dbReference type="InterPro" id="IPR054156">
    <property type="entry name" value="YxaF_TetR_C"/>
</dbReference>
<dbReference type="EMBL" id="CP032568">
    <property type="protein sequence ID" value="AYF79155.1"/>
    <property type="molecule type" value="Genomic_DNA"/>
</dbReference>
<dbReference type="InterPro" id="IPR009057">
    <property type="entry name" value="Homeodomain-like_sf"/>
</dbReference>